<dbReference type="Proteomes" id="UP001642540">
    <property type="component" value="Unassembled WGS sequence"/>
</dbReference>
<evidence type="ECO:0000256" key="1">
    <source>
        <dbReference type="SAM" id="Phobius"/>
    </source>
</evidence>
<accession>A0ABP1RYP9</accession>
<comment type="caution">
    <text evidence="2">The sequence shown here is derived from an EMBL/GenBank/DDBJ whole genome shotgun (WGS) entry which is preliminary data.</text>
</comment>
<keyword evidence="1" id="KW-0812">Transmembrane</keyword>
<organism evidence="2 3">
    <name type="scientific">Orchesella dallaii</name>
    <dbReference type="NCBI Taxonomy" id="48710"/>
    <lineage>
        <taxon>Eukaryota</taxon>
        <taxon>Metazoa</taxon>
        <taxon>Ecdysozoa</taxon>
        <taxon>Arthropoda</taxon>
        <taxon>Hexapoda</taxon>
        <taxon>Collembola</taxon>
        <taxon>Entomobryomorpha</taxon>
        <taxon>Entomobryoidea</taxon>
        <taxon>Orchesellidae</taxon>
        <taxon>Orchesellinae</taxon>
        <taxon>Orchesella</taxon>
    </lineage>
</organism>
<feature type="transmembrane region" description="Helical" evidence="1">
    <location>
        <begin position="222"/>
        <end position="245"/>
    </location>
</feature>
<keyword evidence="3" id="KW-1185">Reference proteome</keyword>
<keyword evidence="1" id="KW-1133">Transmembrane helix</keyword>
<feature type="transmembrane region" description="Helical" evidence="1">
    <location>
        <begin position="79"/>
        <end position="106"/>
    </location>
</feature>
<keyword evidence="1" id="KW-0472">Membrane</keyword>
<sequence>MEYLNWSHRNMQERNYNNAVVPNEFRRYYPHPNHHPDNYLEHQHHHHLQEEYVNQNHPRQEAIMREGLFHIKNEGGFKAAIACAVIDVLLSLSFLMMILAVTPVLLAPPPPKLILIFPQNSKTIYTNSSHINATISRPTNNSSRLPLERKFYCKRIVKQALMSDFLAQLVYTGGGVSVVFGALTRRASLCAMHFPCTLIAIIIGIGIRIIEVIYCRWYVMRWLWFIFQFVWFTFGDGVAKSLIVYMEDQGHRMGRIIHQHQHQQPIIPTM</sequence>
<feature type="transmembrane region" description="Helical" evidence="1">
    <location>
        <begin position="165"/>
        <end position="183"/>
    </location>
</feature>
<reference evidence="2 3" key="1">
    <citation type="submission" date="2024-08" db="EMBL/GenBank/DDBJ databases">
        <authorList>
            <person name="Cucini C."/>
            <person name="Frati F."/>
        </authorList>
    </citation>
    <scope>NUCLEOTIDE SEQUENCE [LARGE SCALE GENOMIC DNA]</scope>
</reference>
<feature type="transmembrane region" description="Helical" evidence="1">
    <location>
        <begin position="190"/>
        <end position="210"/>
    </location>
</feature>
<proteinExistence type="predicted"/>
<name>A0ABP1RYP9_9HEXA</name>
<dbReference type="EMBL" id="CAXLJM020000124">
    <property type="protein sequence ID" value="CAL8138886.1"/>
    <property type="molecule type" value="Genomic_DNA"/>
</dbReference>
<protein>
    <submittedName>
        <fullName evidence="2">Uncharacterized protein</fullName>
    </submittedName>
</protein>
<evidence type="ECO:0000313" key="2">
    <source>
        <dbReference type="EMBL" id="CAL8138886.1"/>
    </source>
</evidence>
<gene>
    <name evidence="2" type="ORF">ODALV1_LOCUS27580</name>
</gene>
<evidence type="ECO:0000313" key="3">
    <source>
        <dbReference type="Proteomes" id="UP001642540"/>
    </source>
</evidence>